<evidence type="ECO:0000259" key="4">
    <source>
        <dbReference type="PROSITE" id="PS51819"/>
    </source>
</evidence>
<comment type="caution">
    <text evidence="5">The sequence shown here is derived from an EMBL/GenBank/DDBJ whole genome shotgun (WGS) entry which is preliminary data.</text>
</comment>
<dbReference type="EMBL" id="ARYL01000014">
    <property type="protein sequence ID" value="KDA02389.1"/>
    <property type="molecule type" value="Genomic_DNA"/>
</dbReference>
<dbReference type="Gene3D" id="3.10.180.10">
    <property type="entry name" value="2,3-Dihydroxybiphenyl 1,2-Dioxygenase, domain 1"/>
    <property type="match status" value="1"/>
</dbReference>
<keyword evidence="6" id="KW-1185">Reference proteome</keyword>
<evidence type="ECO:0000256" key="3">
    <source>
        <dbReference type="ARBA" id="ARBA00023251"/>
    </source>
</evidence>
<protein>
    <recommendedName>
        <fullName evidence="2">Bleomycin resistance protein</fullName>
    </recommendedName>
</protein>
<dbReference type="eggNOG" id="COG0346">
    <property type="taxonomic scope" value="Bacteria"/>
</dbReference>
<dbReference type="InterPro" id="IPR037523">
    <property type="entry name" value="VOC_core"/>
</dbReference>
<dbReference type="Pfam" id="PF00903">
    <property type="entry name" value="Glyoxalase"/>
    <property type="match status" value="1"/>
</dbReference>
<dbReference type="CDD" id="cd08349">
    <property type="entry name" value="BLMA_like"/>
    <property type="match status" value="1"/>
</dbReference>
<dbReference type="InterPro" id="IPR000335">
    <property type="entry name" value="Bleomycin-R"/>
</dbReference>
<name>A0A059G6R8_9PROT</name>
<dbReference type="OrthoDB" id="284897at2"/>
<dbReference type="InterPro" id="IPR004360">
    <property type="entry name" value="Glyas_Fos-R_dOase_dom"/>
</dbReference>
<evidence type="ECO:0000256" key="1">
    <source>
        <dbReference type="ARBA" id="ARBA00011051"/>
    </source>
</evidence>
<dbReference type="STRING" id="1280953.HOC_10354"/>
<feature type="domain" description="VOC" evidence="4">
    <location>
        <begin position="1"/>
        <end position="130"/>
    </location>
</feature>
<dbReference type="GO" id="GO:0046677">
    <property type="term" value="P:response to antibiotic"/>
    <property type="evidence" value="ECO:0007669"/>
    <property type="project" value="UniProtKB-KW"/>
</dbReference>
<evidence type="ECO:0000313" key="5">
    <source>
        <dbReference type="EMBL" id="KDA02389.1"/>
    </source>
</evidence>
<dbReference type="SUPFAM" id="SSF54593">
    <property type="entry name" value="Glyoxalase/Bleomycin resistance protein/Dihydroxybiphenyl dioxygenase"/>
    <property type="match status" value="1"/>
</dbReference>
<dbReference type="RefSeq" id="WP_035538224.1">
    <property type="nucleotide sequence ID" value="NZ_ARYL01000014.1"/>
</dbReference>
<proteinExistence type="inferred from homology"/>
<evidence type="ECO:0000256" key="2">
    <source>
        <dbReference type="ARBA" id="ARBA00021572"/>
    </source>
</evidence>
<dbReference type="Proteomes" id="UP000024942">
    <property type="component" value="Unassembled WGS sequence"/>
</dbReference>
<comment type="similarity">
    <text evidence="1">Belongs to the bleomycin resistance protein family.</text>
</comment>
<sequence length="136" mass="15179">MPAALVPELYVSELARSLAFYCDLAGFEIRYERRDEAFAYIGLGTAELMLEEPVGRTWLTAALDHPYGRGINLQISVPDAGRLYAVFCDAGATIVNALEEKSYTRRDDTVLVRQFVVADPDGYLLRFAQIISEHTS</sequence>
<evidence type="ECO:0000313" key="6">
    <source>
        <dbReference type="Proteomes" id="UP000024942"/>
    </source>
</evidence>
<dbReference type="AlphaFoldDB" id="A0A059G6R8"/>
<reference evidence="5 6" key="1">
    <citation type="journal article" date="2014" name="Antonie Van Leeuwenhoek">
        <title>Hyphomonas beringensis sp. nov. and Hyphomonas chukchiensis sp. nov., isolated from surface seawater of the Bering Sea and Chukchi Sea.</title>
        <authorList>
            <person name="Li C."/>
            <person name="Lai Q."/>
            <person name="Li G."/>
            <person name="Dong C."/>
            <person name="Wang J."/>
            <person name="Liao Y."/>
            <person name="Shao Z."/>
        </authorList>
    </citation>
    <scope>NUCLEOTIDE SEQUENCE [LARGE SCALE GENOMIC DNA]</scope>
    <source>
        <strain evidence="5 6">SCH89</strain>
    </source>
</reference>
<gene>
    <name evidence="5" type="ORF">HOC_10354</name>
</gene>
<organism evidence="5 6">
    <name type="scientific">Hyphomonas oceanitis SCH89</name>
    <dbReference type="NCBI Taxonomy" id="1280953"/>
    <lineage>
        <taxon>Bacteria</taxon>
        <taxon>Pseudomonadati</taxon>
        <taxon>Pseudomonadota</taxon>
        <taxon>Alphaproteobacteria</taxon>
        <taxon>Hyphomonadales</taxon>
        <taxon>Hyphomonadaceae</taxon>
        <taxon>Hyphomonas</taxon>
    </lineage>
</organism>
<dbReference type="PROSITE" id="PS51819">
    <property type="entry name" value="VOC"/>
    <property type="match status" value="1"/>
</dbReference>
<keyword evidence="3" id="KW-0046">Antibiotic resistance</keyword>
<dbReference type="InterPro" id="IPR029068">
    <property type="entry name" value="Glyas_Bleomycin-R_OHBP_Dase"/>
</dbReference>
<dbReference type="PATRIC" id="fig|1280953.3.peg.2090"/>
<accession>A0A059G6R8</accession>